<dbReference type="InterPro" id="IPR009723">
    <property type="entry name" value="Pop1_N"/>
</dbReference>
<keyword evidence="3" id="KW-0539">Nucleus</keyword>
<sequence>MSLNNGKGNEMDTDSSKYLVPRVIESTSFLKERVNLLADIYDAIGSKVPSDVKPTVPRTLLQRLPRHMRRRAMSHNIKRLPAIMRKFGAINLSKSKHRKKAPSRYWRRRPKNLYKNYIQRQRSVKWLETHIWHAKRFHMKSLWGFKIADRSFQKAHRAIYRSSKTHSTVADISFIRCIQIEGPSQEYIIEKMNGCCGIGKLTSFSFKPALKGLYEKTIMFYSLNQYPVKFIGPIRYLWIEDESNKKLLILWIHPSIFDEVMDNIKSIFSLVHPTDLEMEKEPKTLDDYKSFKNNGTIKKYIGNNVTVNDISDEMNRFRLCGPKSLNILFRSFKITSISRNAQKIVSTSFTPGNCQPNCIISLTVSCPNNVKRKGLLSGTENEDLFNIQINENDMFQIHNIGLDKEKYIEMYGENNIKIYLVNRKIQKFGISSVYDGFDIIIPKIFAREFWQNIQLSSGHVSGMESIKHLVFESCQFRFPIDVPDSVISQREESNETTELLTKYEKKPWNRRKQYWRKFKIMFPFSFEWNRLVNEWKVESHIEKLNEDVFVIRERETLDIINSFLKNKIISLPEKLITDNCNGLVPVSITPCNRGIPKRYALLCSIDDEEIFKKGMIKMNEEKNEIIFKNDDIGKNKARTLEEFEKNYEWKTVSLLEMFPSERIIKANKEISCKKIKKHKIKCRLERREKRLAIEKLEQEEKASCTYIKSSSPYQIIGRVVSGSYSFSKSQGHALGYIPLVALYKQSIRTNILFRNTNSFNYFQATLSIIMDECLEP</sequence>
<dbReference type="Pfam" id="PF06978">
    <property type="entry name" value="POP1_N"/>
    <property type="match status" value="2"/>
</dbReference>
<protein>
    <submittedName>
        <fullName evidence="8">Ribonucleases P/MRP protein subunit POP1</fullName>
    </submittedName>
</protein>
<evidence type="ECO:0000256" key="1">
    <source>
        <dbReference type="ARBA" id="ARBA00004123"/>
    </source>
</evidence>
<dbReference type="PANTHER" id="PTHR22731:SF3">
    <property type="entry name" value="RIBONUCLEASES P_MRP PROTEIN SUBUNIT POP1"/>
    <property type="match status" value="1"/>
</dbReference>
<dbReference type="InterPro" id="IPR039182">
    <property type="entry name" value="Pop1"/>
</dbReference>
<feature type="domain" description="POPLD" evidence="5">
    <location>
        <begin position="436"/>
        <end position="528"/>
    </location>
</feature>
<evidence type="ECO:0000259" key="6">
    <source>
        <dbReference type="Pfam" id="PF22770"/>
    </source>
</evidence>
<feature type="domain" description="Pop1 N-terminal" evidence="4">
    <location>
        <begin position="105"/>
        <end position="182"/>
    </location>
</feature>
<reference evidence="8" key="1">
    <citation type="submission" date="2017-02" db="UniProtKB">
        <authorList>
            <consortium name="WormBaseParasite"/>
        </authorList>
    </citation>
    <scope>IDENTIFICATION</scope>
</reference>
<organism evidence="7 8">
    <name type="scientific">Parastrongyloides trichosuri</name>
    <name type="common">Possum-specific nematode worm</name>
    <dbReference type="NCBI Taxonomy" id="131310"/>
    <lineage>
        <taxon>Eukaryota</taxon>
        <taxon>Metazoa</taxon>
        <taxon>Ecdysozoa</taxon>
        <taxon>Nematoda</taxon>
        <taxon>Chromadorea</taxon>
        <taxon>Rhabditida</taxon>
        <taxon>Tylenchina</taxon>
        <taxon>Panagrolaimomorpha</taxon>
        <taxon>Strongyloidoidea</taxon>
        <taxon>Strongyloididae</taxon>
        <taxon>Parastrongyloides</taxon>
    </lineage>
</organism>
<name>A0A0N5A245_PARTI</name>
<dbReference type="InterPro" id="IPR055079">
    <property type="entry name" value="POP1_C"/>
</dbReference>
<evidence type="ECO:0000256" key="3">
    <source>
        <dbReference type="ARBA" id="ARBA00023242"/>
    </source>
</evidence>
<dbReference type="WBParaSite" id="PTRK_0001569000.1">
    <property type="protein sequence ID" value="PTRK_0001569000.1"/>
    <property type="gene ID" value="PTRK_0001569000"/>
</dbReference>
<evidence type="ECO:0000256" key="2">
    <source>
        <dbReference type="ARBA" id="ARBA00022694"/>
    </source>
</evidence>
<keyword evidence="2" id="KW-0819">tRNA processing</keyword>
<evidence type="ECO:0000313" key="7">
    <source>
        <dbReference type="Proteomes" id="UP000038045"/>
    </source>
</evidence>
<evidence type="ECO:0000259" key="4">
    <source>
        <dbReference type="Pfam" id="PF06978"/>
    </source>
</evidence>
<evidence type="ECO:0000259" key="5">
    <source>
        <dbReference type="Pfam" id="PF08170"/>
    </source>
</evidence>
<dbReference type="PANTHER" id="PTHR22731">
    <property type="entry name" value="RIBONUCLEASES P/MRP PROTEIN SUBUNIT POP1"/>
    <property type="match status" value="1"/>
</dbReference>
<dbReference type="Pfam" id="PF08170">
    <property type="entry name" value="POPLD"/>
    <property type="match status" value="1"/>
</dbReference>
<dbReference type="Pfam" id="PF22770">
    <property type="entry name" value="POP1_C"/>
    <property type="match status" value="1"/>
</dbReference>
<dbReference type="InterPro" id="IPR012590">
    <property type="entry name" value="POPLD_dom"/>
</dbReference>
<keyword evidence="7" id="KW-1185">Reference proteome</keyword>
<feature type="domain" description="POP1 C-terminal" evidence="6">
    <location>
        <begin position="583"/>
        <end position="769"/>
    </location>
</feature>
<accession>A0A0N5A245</accession>
<proteinExistence type="predicted"/>
<dbReference type="GO" id="GO:0001682">
    <property type="term" value="P:tRNA 5'-leader removal"/>
    <property type="evidence" value="ECO:0007669"/>
    <property type="project" value="InterPro"/>
</dbReference>
<dbReference type="STRING" id="131310.A0A0N5A245"/>
<evidence type="ECO:0000313" key="8">
    <source>
        <dbReference type="WBParaSite" id="PTRK_0001569000.1"/>
    </source>
</evidence>
<dbReference type="GO" id="GO:0005655">
    <property type="term" value="C:nucleolar ribonuclease P complex"/>
    <property type="evidence" value="ECO:0007669"/>
    <property type="project" value="InterPro"/>
</dbReference>
<dbReference type="AlphaFoldDB" id="A0A0N5A245"/>
<dbReference type="Proteomes" id="UP000038045">
    <property type="component" value="Unplaced"/>
</dbReference>
<comment type="subcellular location">
    <subcellularLocation>
        <location evidence="1">Nucleus</location>
    </subcellularLocation>
</comment>
<feature type="domain" description="Pop1 N-terminal" evidence="4">
    <location>
        <begin position="61"/>
        <end position="98"/>
    </location>
</feature>
<dbReference type="GO" id="GO:0000172">
    <property type="term" value="C:ribonuclease MRP complex"/>
    <property type="evidence" value="ECO:0007669"/>
    <property type="project" value="InterPro"/>
</dbReference>